<dbReference type="EC" id="3.1.3.1" evidence="2"/>
<feature type="compositionally biased region" description="Basic residues" evidence="1">
    <location>
        <begin position="130"/>
        <end position="156"/>
    </location>
</feature>
<feature type="region of interest" description="Disordered" evidence="1">
    <location>
        <begin position="130"/>
        <end position="165"/>
    </location>
</feature>
<accession>A0A6J4R4Q8</accession>
<evidence type="ECO:0000256" key="1">
    <source>
        <dbReference type="SAM" id="MobiDB-lite"/>
    </source>
</evidence>
<feature type="region of interest" description="Disordered" evidence="1">
    <location>
        <begin position="1"/>
        <end position="80"/>
    </location>
</feature>
<feature type="non-terminal residue" evidence="2">
    <location>
        <position position="1"/>
    </location>
</feature>
<evidence type="ECO:0000313" key="2">
    <source>
        <dbReference type="EMBL" id="CAA9457233.1"/>
    </source>
</evidence>
<feature type="compositionally biased region" description="Basic residues" evidence="1">
    <location>
        <begin position="1"/>
        <end position="12"/>
    </location>
</feature>
<name>A0A6J4R4Q8_9ACTN</name>
<gene>
    <name evidence="2" type="ORF">AVDCRST_MAG25-283</name>
</gene>
<sequence length="165" mass="18662">ERHRDQSRHLPGRGRDSASRPGYGRHTPLPVPDRGFPRQRGDAADLPAPVRRQRSRIRDPCRRAAPAHLRAGAGSPRRARVADLGGRRLHRLLLLRGGARCRGPHRQGHRGSAHLARDGGRCRVRIRGRPRRAVRGRRRRRGRATAGRRRGRRRHVPGADPVHDL</sequence>
<reference evidence="2" key="1">
    <citation type="submission" date="2020-02" db="EMBL/GenBank/DDBJ databases">
        <authorList>
            <person name="Meier V. D."/>
        </authorList>
    </citation>
    <scope>NUCLEOTIDE SEQUENCE</scope>
    <source>
        <strain evidence="2">AVDCRST_MAG25</strain>
    </source>
</reference>
<organism evidence="2">
    <name type="scientific">uncultured Rubrobacteraceae bacterium</name>
    <dbReference type="NCBI Taxonomy" id="349277"/>
    <lineage>
        <taxon>Bacteria</taxon>
        <taxon>Bacillati</taxon>
        <taxon>Actinomycetota</taxon>
        <taxon>Rubrobacteria</taxon>
        <taxon>Rubrobacterales</taxon>
        <taxon>Rubrobacteraceae</taxon>
        <taxon>environmental samples</taxon>
    </lineage>
</organism>
<proteinExistence type="predicted"/>
<keyword evidence="2" id="KW-0378">Hydrolase</keyword>
<dbReference type="AlphaFoldDB" id="A0A6J4R4Q8"/>
<protein>
    <submittedName>
        <fullName evidence="2">Alkaline phosphatase</fullName>
        <ecNumber evidence="2">3.1.3.1</ecNumber>
    </submittedName>
</protein>
<dbReference type="GO" id="GO:0004035">
    <property type="term" value="F:alkaline phosphatase activity"/>
    <property type="evidence" value="ECO:0007669"/>
    <property type="project" value="UniProtKB-EC"/>
</dbReference>
<dbReference type="EMBL" id="CADCVI010000020">
    <property type="protein sequence ID" value="CAA9457233.1"/>
    <property type="molecule type" value="Genomic_DNA"/>
</dbReference>
<feature type="non-terminal residue" evidence="2">
    <location>
        <position position="165"/>
    </location>
</feature>